<dbReference type="InterPro" id="IPR029063">
    <property type="entry name" value="SAM-dependent_MTases_sf"/>
</dbReference>
<feature type="domain" description="Methyltransferase regulatory" evidence="1">
    <location>
        <begin position="223"/>
        <end position="305"/>
    </location>
</feature>
<keyword evidence="3" id="KW-0489">Methyltransferase</keyword>
<dbReference type="GO" id="GO:0008168">
    <property type="term" value="F:methyltransferase activity"/>
    <property type="evidence" value="ECO:0007669"/>
    <property type="project" value="UniProtKB-KW"/>
</dbReference>
<evidence type="ECO:0000259" key="1">
    <source>
        <dbReference type="Pfam" id="PF10119"/>
    </source>
</evidence>
<feature type="domain" description="Methyltransferase" evidence="2">
    <location>
        <begin position="46"/>
        <end position="126"/>
    </location>
</feature>
<keyword evidence="3" id="KW-0808">Transferase</keyword>
<dbReference type="InterPro" id="IPR025714">
    <property type="entry name" value="Methyltranfer_dom"/>
</dbReference>
<keyword evidence="4" id="KW-1185">Reference proteome</keyword>
<dbReference type="CDD" id="cd02440">
    <property type="entry name" value="AdoMet_MTases"/>
    <property type="match status" value="1"/>
</dbReference>
<name>A0A6I4J0F1_9SPHN</name>
<protein>
    <submittedName>
        <fullName evidence="3">Methyltransferase domain-containing protein</fullName>
    </submittedName>
</protein>
<sequence length="505" mass="54899">MTDWTHGYNIEQGYTYGVYRELAPDWMDVCAMLAGFAVPSEGAQGQLRYLELGCGQGFGLALIASAYPQIEFVGVDFSPEHIAHARGLAHAAGLDNVRFVEADFLDLARDWPPELGRFDYAVLHGIYSWVPPELRHAIVGCLGHALVSGGLAYVSYNSMPGWAAMQPFQHIAARLQTKSALPGAQVLNQAVSLFQRLKTGKAALFDALPGLGSRIDALQELSPAYLVQEYLHDNWHPLWFSEVAGEMRGAKLDFVASATLPENLLPAMLAEPMRTTVGEIADPMAQQDVIDCAINQSFRRDLLARGRRRRFAAAPGAADLIVEALARPAGDTVAIKTSFGEFTLKEQIYGPVFDALQDGPRRIAELLARDDHANVLQGLILLAHGGHVAILKEGVRDFAPAQRFNRACAGAVLTGAPYSYVAAPAIGSALALRDVDLMLIGLRDEGVARDALVPRLLESLDRLGRRLLRDGRPVEGDEAQRLATELVDDVIANRLPAWQRLGVVS</sequence>
<dbReference type="GO" id="GO:0032259">
    <property type="term" value="P:methylation"/>
    <property type="evidence" value="ECO:0007669"/>
    <property type="project" value="UniProtKB-KW"/>
</dbReference>
<dbReference type="PANTHER" id="PTHR45128:SF1">
    <property type="entry name" value="S-ADENOSYLMETHIONINE-DEPENDENT METHYLTRANSFERASE RV2258C"/>
    <property type="match status" value="1"/>
</dbReference>
<dbReference type="InterPro" id="IPR053173">
    <property type="entry name" value="SAM-binding_MTase"/>
</dbReference>
<dbReference type="Proteomes" id="UP000441389">
    <property type="component" value="Unassembled WGS sequence"/>
</dbReference>
<dbReference type="RefSeq" id="WP_157026996.1">
    <property type="nucleotide sequence ID" value="NZ_WQMS01000009.1"/>
</dbReference>
<organism evidence="3 4">
    <name type="scientific">Sphingomonas horti</name>
    <dbReference type="NCBI Taxonomy" id="2682842"/>
    <lineage>
        <taxon>Bacteria</taxon>
        <taxon>Pseudomonadati</taxon>
        <taxon>Pseudomonadota</taxon>
        <taxon>Alphaproteobacteria</taxon>
        <taxon>Sphingomonadales</taxon>
        <taxon>Sphingomonadaceae</taxon>
        <taxon>Sphingomonas</taxon>
    </lineage>
</organism>
<dbReference type="InterPro" id="IPR018773">
    <property type="entry name" value="MeTrfase_reg_dom_prd"/>
</dbReference>
<comment type="caution">
    <text evidence="3">The sequence shown here is derived from an EMBL/GenBank/DDBJ whole genome shotgun (WGS) entry which is preliminary data.</text>
</comment>
<evidence type="ECO:0000259" key="2">
    <source>
        <dbReference type="Pfam" id="PF13847"/>
    </source>
</evidence>
<dbReference type="SUPFAM" id="SSF53335">
    <property type="entry name" value="S-adenosyl-L-methionine-dependent methyltransferases"/>
    <property type="match status" value="1"/>
</dbReference>
<dbReference type="PANTHER" id="PTHR45128">
    <property type="entry name" value="METHYLTRANSFERASE TYPE 11"/>
    <property type="match status" value="1"/>
</dbReference>
<dbReference type="Pfam" id="PF13847">
    <property type="entry name" value="Methyltransf_31"/>
    <property type="match status" value="1"/>
</dbReference>
<dbReference type="Pfam" id="PF10119">
    <property type="entry name" value="MethyTransf_Reg"/>
    <property type="match status" value="1"/>
</dbReference>
<accession>A0A6I4J0F1</accession>
<dbReference type="EMBL" id="WQMS01000009">
    <property type="protein sequence ID" value="MVO78030.1"/>
    <property type="molecule type" value="Genomic_DNA"/>
</dbReference>
<gene>
    <name evidence="3" type="ORF">GON01_08795</name>
</gene>
<dbReference type="AlphaFoldDB" id="A0A6I4J0F1"/>
<evidence type="ECO:0000313" key="4">
    <source>
        <dbReference type="Proteomes" id="UP000441389"/>
    </source>
</evidence>
<dbReference type="Gene3D" id="3.40.50.150">
    <property type="entry name" value="Vaccinia Virus protein VP39"/>
    <property type="match status" value="1"/>
</dbReference>
<proteinExistence type="predicted"/>
<evidence type="ECO:0000313" key="3">
    <source>
        <dbReference type="EMBL" id="MVO78030.1"/>
    </source>
</evidence>
<reference evidence="3 4" key="1">
    <citation type="submission" date="2019-12" db="EMBL/GenBank/DDBJ databases">
        <authorList>
            <person name="Huq M.A."/>
        </authorList>
    </citation>
    <scope>NUCLEOTIDE SEQUENCE [LARGE SCALE GENOMIC DNA]</scope>
    <source>
        <strain evidence="3 4">MAH-20</strain>
    </source>
</reference>